<name>G5J6H8_CROWT</name>
<dbReference type="PATRIC" id="fig|423471.3.peg.2895"/>
<dbReference type="SUPFAM" id="SSF51120">
    <property type="entry name" value="beta-Roll"/>
    <property type="match status" value="1"/>
</dbReference>
<proteinExistence type="predicted"/>
<gene>
    <name evidence="1" type="ORF">CWATWH0003_3079a3</name>
</gene>
<evidence type="ECO:0008006" key="3">
    <source>
        <dbReference type="Google" id="ProtNLM"/>
    </source>
</evidence>
<dbReference type="EMBL" id="AESD01000455">
    <property type="protein sequence ID" value="EHJ12206.1"/>
    <property type="molecule type" value="Genomic_DNA"/>
</dbReference>
<organism evidence="1 2">
    <name type="scientific">Crocosphaera watsonii WH 0003</name>
    <dbReference type="NCBI Taxonomy" id="423471"/>
    <lineage>
        <taxon>Bacteria</taxon>
        <taxon>Bacillati</taxon>
        <taxon>Cyanobacteriota</taxon>
        <taxon>Cyanophyceae</taxon>
        <taxon>Oscillatoriophycideae</taxon>
        <taxon>Chroococcales</taxon>
        <taxon>Aphanothecaceae</taxon>
        <taxon>Crocosphaera</taxon>
    </lineage>
</organism>
<sequence>MTIFVLESGQGTDTITDFQLGLDLIGLEGGLTFGSLTLNDVGGDTSVMFNSEELAIIKGVQSSNLASDSFVPVTI</sequence>
<accession>G5J6H8</accession>
<dbReference type="AlphaFoldDB" id="G5J6H8"/>
<dbReference type="InterPro" id="IPR011049">
    <property type="entry name" value="Serralysin-like_metalloprot_C"/>
</dbReference>
<comment type="caution">
    <text evidence="1">The sequence shown here is derived from an EMBL/GenBank/DDBJ whole genome shotgun (WGS) entry which is preliminary data.</text>
</comment>
<dbReference type="Proteomes" id="UP000003477">
    <property type="component" value="Unassembled WGS sequence"/>
</dbReference>
<evidence type="ECO:0000313" key="2">
    <source>
        <dbReference type="Proteomes" id="UP000003477"/>
    </source>
</evidence>
<evidence type="ECO:0000313" key="1">
    <source>
        <dbReference type="EMBL" id="EHJ12206.1"/>
    </source>
</evidence>
<reference evidence="1 2" key="1">
    <citation type="journal article" date="2011" name="Front. Microbiol.">
        <title>Two Strains of Crocosphaera watsonii with Highly Conserved Genomes are Distinguished by Strain-Specific Features.</title>
        <authorList>
            <person name="Bench S.R."/>
            <person name="Ilikchyan I.N."/>
            <person name="Tripp H.J."/>
            <person name="Zehr J.P."/>
        </authorList>
    </citation>
    <scope>NUCLEOTIDE SEQUENCE [LARGE SCALE GENOMIC DNA]</scope>
    <source>
        <strain evidence="1 2">WH 0003</strain>
    </source>
</reference>
<protein>
    <recommendedName>
        <fullName evidence="3">Hemolysin-type calcium-binding region</fullName>
    </recommendedName>
</protein>